<proteinExistence type="predicted"/>
<dbReference type="Pfam" id="PF00084">
    <property type="entry name" value="Sushi"/>
    <property type="match status" value="1"/>
</dbReference>
<keyword evidence="5" id="KW-1185">Reference proteome</keyword>
<evidence type="ECO:0000259" key="3">
    <source>
        <dbReference type="PROSITE" id="PS50923"/>
    </source>
</evidence>
<dbReference type="EMBL" id="JAACXV010004592">
    <property type="protein sequence ID" value="KAF7277018.1"/>
    <property type="molecule type" value="Genomic_DNA"/>
</dbReference>
<dbReference type="SUPFAM" id="SSF57535">
    <property type="entry name" value="Complement control module/SCR domain"/>
    <property type="match status" value="1"/>
</dbReference>
<feature type="disulfide bond" evidence="2">
    <location>
        <begin position="38"/>
        <end position="65"/>
    </location>
</feature>
<evidence type="ECO:0000313" key="5">
    <source>
        <dbReference type="Proteomes" id="UP000625711"/>
    </source>
</evidence>
<dbReference type="PROSITE" id="PS50923">
    <property type="entry name" value="SUSHI"/>
    <property type="match status" value="1"/>
</dbReference>
<evidence type="ECO:0000256" key="2">
    <source>
        <dbReference type="PROSITE-ProRule" id="PRU00302"/>
    </source>
</evidence>
<dbReference type="InterPro" id="IPR035976">
    <property type="entry name" value="Sushi/SCR/CCP_sf"/>
</dbReference>
<keyword evidence="2" id="KW-0768">Sushi</keyword>
<name>A0A834MAX9_RHYFE</name>
<evidence type="ECO:0000256" key="1">
    <source>
        <dbReference type="ARBA" id="ARBA00023157"/>
    </source>
</evidence>
<organism evidence="4 5">
    <name type="scientific">Rhynchophorus ferrugineus</name>
    <name type="common">Red palm weevil</name>
    <name type="synonym">Curculio ferrugineus</name>
    <dbReference type="NCBI Taxonomy" id="354439"/>
    <lineage>
        <taxon>Eukaryota</taxon>
        <taxon>Metazoa</taxon>
        <taxon>Ecdysozoa</taxon>
        <taxon>Arthropoda</taxon>
        <taxon>Hexapoda</taxon>
        <taxon>Insecta</taxon>
        <taxon>Pterygota</taxon>
        <taxon>Neoptera</taxon>
        <taxon>Endopterygota</taxon>
        <taxon>Coleoptera</taxon>
        <taxon>Polyphaga</taxon>
        <taxon>Cucujiformia</taxon>
        <taxon>Curculionidae</taxon>
        <taxon>Dryophthorinae</taxon>
        <taxon>Rhynchophorus</taxon>
    </lineage>
</organism>
<sequence>PCPPVSSTSSISVSCKDGTGNIIPCDSASDNTVLSYRCSLYYESDTLRSSILCIDGSWTNTIPTCTPALIRFILLAD</sequence>
<comment type="caution">
    <text evidence="4">The sequence shown here is derived from an EMBL/GenBank/DDBJ whole genome shotgun (WGS) entry which is preliminary data.</text>
</comment>
<comment type="caution">
    <text evidence="2">Lacks conserved residue(s) required for the propagation of feature annotation.</text>
</comment>
<dbReference type="Proteomes" id="UP000625711">
    <property type="component" value="Unassembled WGS sequence"/>
</dbReference>
<dbReference type="AlphaFoldDB" id="A0A834MAX9"/>
<feature type="non-terminal residue" evidence="4">
    <location>
        <position position="1"/>
    </location>
</feature>
<dbReference type="InterPro" id="IPR000436">
    <property type="entry name" value="Sushi_SCR_CCP_dom"/>
</dbReference>
<gene>
    <name evidence="4" type="ORF">GWI33_009555</name>
</gene>
<protein>
    <recommendedName>
        <fullName evidence="3">Sushi domain-containing protein</fullName>
    </recommendedName>
</protein>
<dbReference type="Gene3D" id="2.10.70.10">
    <property type="entry name" value="Complement Module, domain 1"/>
    <property type="match status" value="1"/>
</dbReference>
<reference evidence="4" key="1">
    <citation type="submission" date="2020-08" db="EMBL/GenBank/DDBJ databases">
        <title>Genome sequencing and assembly of the red palm weevil Rhynchophorus ferrugineus.</title>
        <authorList>
            <person name="Dias G.B."/>
            <person name="Bergman C.M."/>
            <person name="Manee M."/>
        </authorList>
    </citation>
    <scope>NUCLEOTIDE SEQUENCE</scope>
    <source>
        <strain evidence="4">AA-2017</strain>
        <tissue evidence="4">Whole larva</tissue>
    </source>
</reference>
<evidence type="ECO:0000313" key="4">
    <source>
        <dbReference type="EMBL" id="KAF7277018.1"/>
    </source>
</evidence>
<keyword evidence="1 2" id="KW-1015">Disulfide bond</keyword>
<feature type="domain" description="Sushi" evidence="3">
    <location>
        <begin position="1"/>
        <end position="67"/>
    </location>
</feature>
<accession>A0A834MAX9</accession>